<feature type="transmembrane region" description="Helical" evidence="1">
    <location>
        <begin position="21"/>
        <end position="45"/>
    </location>
</feature>
<proteinExistence type="predicted"/>
<gene>
    <name evidence="2" type="ORF">BD289DRAFT_22776</name>
</gene>
<dbReference type="EMBL" id="KZ678484">
    <property type="protein sequence ID" value="PSR82209.1"/>
    <property type="molecule type" value="Genomic_DNA"/>
</dbReference>
<dbReference type="InParanoid" id="A0A2T3A3I4"/>
<reference evidence="2 3" key="1">
    <citation type="journal article" date="2018" name="Mycol. Prog.">
        <title>Coniella lustricola, a new species from submerged detritus.</title>
        <authorList>
            <person name="Raudabaugh D.B."/>
            <person name="Iturriaga T."/>
            <person name="Carver A."/>
            <person name="Mondo S."/>
            <person name="Pangilinan J."/>
            <person name="Lipzen A."/>
            <person name="He G."/>
            <person name="Amirebrahimi M."/>
            <person name="Grigoriev I.V."/>
            <person name="Miller A.N."/>
        </authorList>
    </citation>
    <scope>NUCLEOTIDE SEQUENCE [LARGE SCALE GENOMIC DNA]</scope>
    <source>
        <strain evidence="2 3">B22-T-1</strain>
    </source>
</reference>
<keyword evidence="1" id="KW-1133">Transmembrane helix</keyword>
<dbReference type="AlphaFoldDB" id="A0A2T3A3I4"/>
<accession>A0A2T3A3I4</accession>
<evidence type="ECO:0000313" key="2">
    <source>
        <dbReference type="EMBL" id="PSR82209.1"/>
    </source>
</evidence>
<evidence type="ECO:0000256" key="1">
    <source>
        <dbReference type="SAM" id="Phobius"/>
    </source>
</evidence>
<protein>
    <submittedName>
        <fullName evidence="2">Uncharacterized protein</fullName>
    </submittedName>
</protein>
<sequence length="161" mass="17636">MNKPCPYGRLTQKKKLHSPCIHCVTLLGQWACTLLLFPSSFSFFFCKNFLRNGLQKKPRQNSGFRIYNVRAMDPIPIGGNGRAVLTIRSHGEDRLLFAPSLVEVGALQMQSCGSIGQHPLTSEGRGMSGFAPPQRNHTSIHVHGCVVCFVTSAPAGTSPIR</sequence>
<keyword evidence="3" id="KW-1185">Reference proteome</keyword>
<organism evidence="2 3">
    <name type="scientific">Coniella lustricola</name>
    <dbReference type="NCBI Taxonomy" id="2025994"/>
    <lineage>
        <taxon>Eukaryota</taxon>
        <taxon>Fungi</taxon>
        <taxon>Dikarya</taxon>
        <taxon>Ascomycota</taxon>
        <taxon>Pezizomycotina</taxon>
        <taxon>Sordariomycetes</taxon>
        <taxon>Sordariomycetidae</taxon>
        <taxon>Diaporthales</taxon>
        <taxon>Schizoparmaceae</taxon>
        <taxon>Coniella</taxon>
    </lineage>
</organism>
<name>A0A2T3A3I4_9PEZI</name>
<keyword evidence="1" id="KW-0812">Transmembrane</keyword>
<evidence type="ECO:0000313" key="3">
    <source>
        <dbReference type="Proteomes" id="UP000241462"/>
    </source>
</evidence>
<keyword evidence="1" id="KW-0472">Membrane</keyword>
<dbReference type="Proteomes" id="UP000241462">
    <property type="component" value="Unassembled WGS sequence"/>
</dbReference>